<dbReference type="Pfam" id="PF18143">
    <property type="entry name" value="HAD_SAK_2"/>
    <property type="match status" value="1"/>
</dbReference>
<gene>
    <name evidence="1" type="ORF">U7154_000134</name>
</gene>
<sequence length="162" mass="18496">MNRPVVFLDIDGVLNSRADLDLMRIGHISSLKFFKGGDFICKYKLKRLQKFLDEIDARVVMVSSWFWGDPKTKKHILENLGMIDFLGLTSRTLLVSKHTGGGLGRGREVLRIVNTLDLKDWIVIDDAGSYMYEFDTHMINGLVGLTDEDVEILKQRIKDGKH</sequence>
<protein>
    <recommendedName>
        <fullName evidence="3">FCP1 homology domain-containing protein</fullName>
    </recommendedName>
</protein>
<dbReference type="EMBL" id="PP579741">
    <property type="protein sequence ID" value="XAG95901.1"/>
    <property type="molecule type" value="Genomic_DNA"/>
</dbReference>
<evidence type="ECO:0000313" key="2">
    <source>
        <dbReference type="Proteomes" id="UP001437386"/>
    </source>
</evidence>
<reference evidence="1 2" key="1">
    <citation type="submission" date="2024-04" db="EMBL/GenBank/DDBJ databases">
        <authorList>
            <person name="Wojcicki M."/>
            <person name="Srednicka P."/>
            <person name="Shymialevich D."/>
            <person name="Sokolowska B."/>
        </authorList>
    </citation>
    <scope>NUCLEOTIDE SEQUENCE [LARGE SCALE GENOMIC DNA]</scope>
</reference>
<name>A0AAX4Q519_9CAUD</name>
<accession>A0AAX4Q519</accession>
<proteinExistence type="predicted"/>
<organism evidence="1 2">
    <name type="scientific">Enterobacter phage KKP_3711</name>
    <dbReference type="NCBI Taxonomy" id="3109398"/>
    <lineage>
        <taxon>Viruses</taxon>
        <taxon>Duplodnaviria</taxon>
        <taxon>Heunggongvirae</taxon>
        <taxon>Uroviricota</taxon>
        <taxon>Caudoviricetes</taxon>
        <taxon>Demerecviridae</taxon>
        <taxon>Markadamsvirinae</taxon>
    </lineage>
</organism>
<dbReference type="Proteomes" id="UP001437386">
    <property type="component" value="Segment"/>
</dbReference>
<keyword evidence="2" id="KW-1185">Reference proteome</keyword>
<evidence type="ECO:0000313" key="1">
    <source>
        <dbReference type="EMBL" id="XAG95901.1"/>
    </source>
</evidence>
<evidence type="ECO:0008006" key="3">
    <source>
        <dbReference type="Google" id="ProtNLM"/>
    </source>
</evidence>